<dbReference type="Proteomes" id="UP000002234">
    <property type="component" value="Segment"/>
</dbReference>
<protein>
    <submittedName>
        <fullName evidence="1">Uncharacterized protein</fullName>
    </submittedName>
</protein>
<dbReference type="KEGG" id="vg:10358855"/>
<proteinExistence type="predicted"/>
<dbReference type="RefSeq" id="YP_004306190.1">
    <property type="nucleotide sequence ID" value="NC_015263.1"/>
</dbReference>
<keyword evidence="2" id="KW-1185">Reference proteome</keyword>
<dbReference type="OrthoDB" id="12611at10239"/>
<accession>E0YIR7</accession>
<organism evidence="1 2">
    <name type="scientific">Lactococcus phage 949</name>
    <dbReference type="NCBI Taxonomy" id="881953"/>
    <lineage>
        <taxon>Viruses</taxon>
        <taxon>Duplodnaviria</taxon>
        <taxon>Heunggongvirae</taxon>
        <taxon>Uroviricota</taxon>
        <taxon>Caudoviricetes</taxon>
        <taxon>Audreyjarvisvirus</taxon>
        <taxon>Audreyjarvisvirus av949</taxon>
    </lineage>
</organism>
<name>E0YIR7_9CAUD</name>
<dbReference type="GeneID" id="10358855"/>
<dbReference type="EMBL" id="HM029250">
    <property type="protein sequence ID" value="ADM73588.1"/>
    <property type="molecule type" value="Genomic_DNA"/>
</dbReference>
<evidence type="ECO:0000313" key="1">
    <source>
        <dbReference type="EMBL" id="ADM73588.1"/>
    </source>
</evidence>
<reference evidence="1 2" key="1">
    <citation type="journal article" date="2010" name="Appl. Environ. Microbiol.">
        <title>Characterization of Lactococcus lactis phage 949 and comparison with other lactococcal phages.</title>
        <authorList>
            <person name="Samson J.E."/>
            <person name="Moineau S."/>
        </authorList>
    </citation>
    <scope>NUCLEOTIDE SEQUENCE [LARGE SCALE GENOMIC DNA]</scope>
</reference>
<evidence type="ECO:0000313" key="2">
    <source>
        <dbReference type="Proteomes" id="UP000002234"/>
    </source>
</evidence>
<sequence length="173" mass="20540">MENKKELNQLTIDVTALELFNGLYESIWLNSDMDIDEVMELADMLGVDAYDIDVTINTSEYLEAIGELYCEMFCNELDSVGTFRVDSLYSPRWYNYDTDHITIAWDSEMTIEEMKSKIKELCDDNDNRDDWTVEMELWDDKGRELYRNMVSYKYNDKELWFDMDADDIAKVKQ</sequence>